<evidence type="ECO:0000313" key="4">
    <source>
        <dbReference type="Proteomes" id="UP000639775"/>
    </source>
</evidence>
<dbReference type="Proteomes" id="UP000639775">
    <property type="component" value="Unassembled WGS sequence"/>
</dbReference>
<dbReference type="RefSeq" id="WP_167197402.1">
    <property type="nucleotide sequence ID" value="NZ_JAAORB010000023.1"/>
</dbReference>
<dbReference type="EMBL" id="JAAORB010000023">
    <property type="protein sequence ID" value="NHQ75022.1"/>
    <property type="molecule type" value="Genomic_DNA"/>
</dbReference>
<sequence>MKHVLMPHDAMRKSIALTFEKLNARCAHRARRFRTDESGAVVALALFIFIFMLAVAGLGIDLMRHEMKRTHLQATLDSAVLAAAGTKIKDGSNSPENDLQQVIKDYFEAAQIGGYLQDFNDDDIKIGDGKTEALASAKLEMDTYLMRLSGVDTLTAWATTQAAILAETLEIVMVLDVSGSMEGERLTELKKAAKKFVTTVLDNSNGIVSFSVVPFNSNVVPPREIYDNLKVAERHTYSTCLVFQSDGFKNTAIDPNQTYAQKIFTSMDRSGWHEVDFGEVGREKEPGEYVDHREDTSYNRSCHNDERFEILPYATTEGAVHDKIEMLTAAGGTSGDMGMKWASALLDPAFRPVVNEMGKLRVKTDSDGNIMRDEDGNEITYSQISNDLLGLPKDYPSKNDSGQTNNNKIIVMMGDGVNGWEVSLKDPANILSNPDYASDVNWDYRGPGSTLHRVRYYETEFKIARLVRSNGQIVQSSNDPSVCGKAVYQYWYGYRYYYGEWECEYEVTENEKTGYYFYASQKSNKYYDPDRDTYFSSRDAAFPYLVKDQNGQEIDVQLDWEETWGLVTPWRYAQITGDWGPYNEYNPNSSSTISGYTKENRMTDICSEAKEKGVIVYTIAFEMGETDGSNASALSSCASSSENSFAASLDGSVAGADGTARTIEEVFEVIAASVKKLSLRQ</sequence>
<protein>
    <recommendedName>
        <fullName evidence="2">Putative Flp pilus-assembly TadG-like N-terminal domain-containing protein</fullName>
    </recommendedName>
</protein>
<feature type="transmembrane region" description="Helical" evidence="1">
    <location>
        <begin position="39"/>
        <end position="60"/>
    </location>
</feature>
<feature type="domain" description="Putative Flp pilus-assembly TadG-like N-terminal" evidence="2">
    <location>
        <begin position="39"/>
        <end position="84"/>
    </location>
</feature>
<comment type="caution">
    <text evidence="3">The sequence shown here is derived from an EMBL/GenBank/DDBJ whole genome shotgun (WGS) entry which is preliminary data.</text>
</comment>
<dbReference type="InterPro" id="IPR028087">
    <property type="entry name" value="Tad_N"/>
</dbReference>
<gene>
    <name evidence="3" type="ORF">HAT86_11180</name>
</gene>
<dbReference type="SUPFAM" id="SSF53300">
    <property type="entry name" value="vWA-like"/>
    <property type="match status" value="1"/>
</dbReference>
<name>A0A967BBP1_9RHOB</name>
<keyword evidence="4" id="KW-1185">Reference proteome</keyword>
<organism evidence="3 4">
    <name type="scientific">Roseovarius gahaiensis</name>
    <dbReference type="NCBI Taxonomy" id="2716691"/>
    <lineage>
        <taxon>Bacteria</taxon>
        <taxon>Pseudomonadati</taxon>
        <taxon>Pseudomonadota</taxon>
        <taxon>Alphaproteobacteria</taxon>
        <taxon>Rhodobacterales</taxon>
        <taxon>Roseobacteraceae</taxon>
        <taxon>Roseovarius</taxon>
    </lineage>
</organism>
<evidence type="ECO:0000313" key="3">
    <source>
        <dbReference type="EMBL" id="NHQ75022.1"/>
    </source>
</evidence>
<reference evidence="3" key="1">
    <citation type="submission" date="2020-03" db="EMBL/GenBank/DDBJ databases">
        <title>Roseovarius gahaiensis sp. nov., isolated from Gahai Saline Lake, China.</title>
        <authorList>
            <person name="Sun X."/>
        </authorList>
    </citation>
    <scope>NUCLEOTIDE SEQUENCE</scope>
    <source>
        <strain evidence="3">GH877</strain>
    </source>
</reference>
<dbReference type="Gene3D" id="3.40.50.410">
    <property type="entry name" value="von Willebrand factor, type A domain"/>
    <property type="match status" value="1"/>
</dbReference>
<evidence type="ECO:0000259" key="2">
    <source>
        <dbReference type="Pfam" id="PF13400"/>
    </source>
</evidence>
<dbReference type="AlphaFoldDB" id="A0A967BBP1"/>
<accession>A0A967BBP1</accession>
<keyword evidence="1" id="KW-1133">Transmembrane helix</keyword>
<dbReference type="Pfam" id="PF13400">
    <property type="entry name" value="Tad"/>
    <property type="match status" value="1"/>
</dbReference>
<evidence type="ECO:0000256" key="1">
    <source>
        <dbReference type="SAM" id="Phobius"/>
    </source>
</evidence>
<keyword evidence="1" id="KW-0472">Membrane</keyword>
<dbReference type="InterPro" id="IPR036465">
    <property type="entry name" value="vWFA_dom_sf"/>
</dbReference>
<proteinExistence type="predicted"/>
<keyword evidence="1" id="KW-0812">Transmembrane</keyword>
<dbReference type="CDD" id="cd00198">
    <property type="entry name" value="vWFA"/>
    <property type="match status" value="1"/>
</dbReference>